<organism evidence="1 2">
    <name type="scientific">Clostridium novyi A str. 4570</name>
    <dbReference type="NCBI Taxonomy" id="1444290"/>
    <lineage>
        <taxon>Bacteria</taxon>
        <taxon>Bacillati</taxon>
        <taxon>Bacillota</taxon>
        <taxon>Clostridia</taxon>
        <taxon>Eubacteriales</taxon>
        <taxon>Clostridiaceae</taxon>
        <taxon>Clostridium</taxon>
    </lineage>
</organism>
<evidence type="ECO:0000313" key="2">
    <source>
        <dbReference type="Proteomes" id="UP000030016"/>
    </source>
</evidence>
<evidence type="ECO:0000313" key="1">
    <source>
        <dbReference type="EMBL" id="KGN02402.1"/>
    </source>
</evidence>
<gene>
    <name evidence="1" type="ORF">Z969_05625</name>
</gene>
<comment type="caution">
    <text evidence="1">The sequence shown here is derived from an EMBL/GenBank/DDBJ whole genome shotgun (WGS) entry which is preliminary data.</text>
</comment>
<name>A0AA89CS24_CLONO</name>
<reference evidence="1 2" key="1">
    <citation type="submission" date="2014-01" db="EMBL/GenBank/DDBJ databases">
        <title>Plasmidome dynamics in the species complex Clostridium novyi sensu lato converts strains of independent lineages into distinctly different pathogens.</title>
        <authorList>
            <person name="Skarin H."/>
            <person name="Segerman B."/>
        </authorList>
    </citation>
    <scope>NUCLEOTIDE SEQUENCE [LARGE SCALE GENOMIC DNA]</scope>
    <source>
        <strain evidence="1 2">4570</strain>
    </source>
</reference>
<accession>A0AA89CS24</accession>
<dbReference type="EMBL" id="JDRX01000009">
    <property type="protein sequence ID" value="KGN02402.1"/>
    <property type="molecule type" value="Genomic_DNA"/>
</dbReference>
<dbReference type="AlphaFoldDB" id="A0AA89CS24"/>
<dbReference type="Proteomes" id="UP000030016">
    <property type="component" value="Unassembled WGS sequence"/>
</dbReference>
<protein>
    <submittedName>
        <fullName evidence="1">Uncharacterized protein</fullName>
    </submittedName>
</protein>
<sequence length="69" mass="8315">MTESIELLVVENYNLFGEEVYKCDSEIQAFRKYKELKGCKKNIFRAKVFWQNLMNVPFIMKYEVLEIIV</sequence>
<proteinExistence type="predicted"/>
<dbReference type="RefSeq" id="WP_039249597.1">
    <property type="nucleotide sequence ID" value="NZ_JDRX01000009.1"/>
</dbReference>